<name>A0A2R6CCC0_9ARCH</name>
<dbReference type="InterPro" id="IPR001296">
    <property type="entry name" value="Glyco_trans_1"/>
</dbReference>
<dbReference type="EMBL" id="NEXF01000075">
    <property type="protein sequence ID" value="PSO08555.1"/>
    <property type="molecule type" value="Genomic_DNA"/>
</dbReference>
<dbReference type="PANTHER" id="PTHR45947:SF3">
    <property type="entry name" value="SULFOQUINOVOSYL TRANSFERASE SQD2"/>
    <property type="match status" value="1"/>
</dbReference>
<comment type="caution">
    <text evidence="2">The sequence shown here is derived from an EMBL/GenBank/DDBJ whole genome shotgun (WGS) entry which is preliminary data.</text>
</comment>
<dbReference type="PANTHER" id="PTHR45947">
    <property type="entry name" value="SULFOQUINOVOSYL TRANSFERASE SQD2"/>
    <property type="match status" value="1"/>
</dbReference>
<organism evidence="2 3">
    <name type="scientific">Candidatus Marsarchaeota G2 archaeon BE_D</name>
    <dbReference type="NCBI Taxonomy" id="1978158"/>
    <lineage>
        <taxon>Archaea</taxon>
        <taxon>Candidatus Marsarchaeota</taxon>
        <taxon>Candidatus Marsarchaeota group 2</taxon>
    </lineage>
</organism>
<dbReference type="CDD" id="cd03801">
    <property type="entry name" value="GT4_PimA-like"/>
    <property type="match status" value="1"/>
</dbReference>
<dbReference type="Gene3D" id="3.40.50.2000">
    <property type="entry name" value="Glycogen Phosphorylase B"/>
    <property type="match status" value="2"/>
</dbReference>
<accession>A0A2R6CCC0</accession>
<evidence type="ECO:0000313" key="2">
    <source>
        <dbReference type="EMBL" id="PSO08555.1"/>
    </source>
</evidence>
<dbReference type="Pfam" id="PF00534">
    <property type="entry name" value="Glycos_transf_1"/>
    <property type="match status" value="1"/>
</dbReference>
<proteinExistence type="predicted"/>
<dbReference type="AlphaFoldDB" id="A0A2R6CCC0"/>
<feature type="domain" description="Glycosyl transferase family 1" evidence="1">
    <location>
        <begin position="193"/>
        <end position="315"/>
    </location>
</feature>
<reference evidence="2 3" key="1">
    <citation type="submission" date="2017-04" db="EMBL/GenBank/DDBJ databases">
        <title>Novel microbial lineages endemic to geothermal iron-oxide mats fill important gaps in the evolutionary history of Archaea.</title>
        <authorList>
            <person name="Jay Z.J."/>
            <person name="Beam J.P."/>
            <person name="Dlakic M."/>
            <person name="Rusch D.B."/>
            <person name="Kozubal M.A."/>
            <person name="Inskeep W.P."/>
        </authorList>
    </citation>
    <scope>NUCLEOTIDE SEQUENCE [LARGE SCALE GENOMIC DNA]</scope>
    <source>
        <strain evidence="2">BE_D</strain>
    </source>
</reference>
<evidence type="ECO:0000313" key="3">
    <source>
        <dbReference type="Proteomes" id="UP000242015"/>
    </source>
</evidence>
<gene>
    <name evidence="2" type="ORF">B9Q04_04975</name>
</gene>
<evidence type="ECO:0000259" key="1">
    <source>
        <dbReference type="Pfam" id="PF00534"/>
    </source>
</evidence>
<dbReference type="SUPFAM" id="SSF53756">
    <property type="entry name" value="UDP-Glycosyltransferase/glycogen phosphorylase"/>
    <property type="match status" value="1"/>
</dbReference>
<dbReference type="Proteomes" id="UP000242015">
    <property type="component" value="Unassembled WGS sequence"/>
</dbReference>
<dbReference type="InterPro" id="IPR050194">
    <property type="entry name" value="Glycosyltransferase_grp1"/>
</dbReference>
<protein>
    <recommendedName>
        <fullName evidence="1">Glycosyl transferase family 1 domain-containing protein</fullName>
    </recommendedName>
</protein>
<sequence length="384" mass="43774">GKISVGFYTQTNLALLGGGERLALELVNYLKNSFDVDLFHNPLNDNYSVAELKKYSEFADIEPKAVTYQGFPWPINTLYRPLPPPSTLTYDVNLIMVYRPPPPSYLKNIANTNAKVVFLLHGIGLDRVIQRNIKYTIYQVLMRQALKAAANIAKNSNNIFFQTLNSTQYNYLSSILGNTSKIFLIENGIHFERYSVGFNTEHFRVIFIGRMSDKDKGIRRLRKVVLHTAQINPETEFLIAGRGPDSSLVTAIPTRNYQYLGYITEEQKIKALQSSNLILSTSNLEPFSLALLEGLASGLPILSTPTSGPKHILGYCKAFGNITSWHPAEIAKNILNKYKQWKKSTNEYNQRKIMIRETAKEHFDWKTMAEKYSIMIKMIHQYSK</sequence>
<feature type="non-terminal residue" evidence="2">
    <location>
        <position position="1"/>
    </location>
</feature>
<dbReference type="GO" id="GO:0016757">
    <property type="term" value="F:glycosyltransferase activity"/>
    <property type="evidence" value="ECO:0007669"/>
    <property type="project" value="InterPro"/>
</dbReference>